<evidence type="ECO:0000313" key="5">
    <source>
        <dbReference type="Proteomes" id="UP000435910"/>
    </source>
</evidence>
<evidence type="ECO:0000256" key="2">
    <source>
        <dbReference type="SAM" id="SignalP"/>
    </source>
</evidence>
<dbReference type="InterPro" id="IPR024301">
    <property type="entry name" value="Amidase_6"/>
</dbReference>
<accession>A0A415J4K1</accession>
<dbReference type="Proteomes" id="UP000435910">
    <property type="component" value="Unassembled WGS sequence"/>
</dbReference>
<feature type="chain" id="PRO_5041169932" description="Putative amidase domain-containing protein" evidence="2">
    <location>
        <begin position="27"/>
        <end position="409"/>
    </location>
</feature>
<proteinExistence type="predicted"/>
<evidence type="ECO:0000259" key="3">
    <source>
        <dbReference type="Pfam" id="PF12671"/>
    </source>
</evidence>
<organism evidence="4 5">
    <name type="scientific">Bacillus licheniformis</name>
    <dbReference type="NCBI Taxonomy" id="1402"/>
    <lineage>
        <taxon>Bacteria</taxon>
        <taxon>Bacillati</taxon>
        <taxon>Bacillota</taxon>
        <taxon>Bacilli</taxon>
        <taxon>Bacillales</taxon>
        <taxon>Bacillaceae</taxon>
        <taxon>Bacillus</taxon>
    </lineage>
</organism>
<dbReference type="Pfam" id="PF12671">
    <property type="entry name" value="Amidase_6"/>
    <property type="match status" value="1"/>
</dbReference>
<name>A0A415J4K1_BACLI</name>
<dbReference type="PANTHER" id="PTHR40032">
    <property type="entry name" value="EXPORTED PROTEIN-RELATED"/>
    <property type="match status" value="1"/>
</dbReference>
<dbReference type="PANTHER" id="PTHR40032:SF1">
    <property type="entry name" value="EXPORTED PROTEIN"/>
    <property type="match status" value="1"/>
</dbReference>
<protein>
    <recommendedName>
        <fullName evidence="3">Putative amidase domain-containing protein</fullName>
    </recommendedName>
</protein>
<sequence>MKKELLASLVLCLSLSPLVSTNEVFAATTNKEAKEKVSITTEIGYEKVKDMLEQQKYDFEHNTPLAHPKESKLTDSDEGVLLYSALSKVDKQKFHEFTYDIDDVKTSEKNNKLIVEAYITRNFVFGVEKVTTSLGDNIKLEIPKTASEKPSSQSTNTSNLSLSEVKNSSNQLNVIPLNNSSNQLNVTQLNNSSSTLQYENDEGYSTDVKLDEFLKKYKQEVKKDDKEEVKSENKPVSMNFNAVNSNQLTVMPLSVKGYSGYAAMKYAEKYALKPNKNYKYYKDKDCTNFVSQALRAGRMPYFKEWKPYTGAWVNAGAFRSYILKAGGIKMKTVSDTYSNVKLGDVYHYDYHNKIGLRYADGWMDHTAIVTSRANMKLYVSYHSTNRLNVPREYVTSKEGGKRYVSSIRN</sequence>
<feature type="signal peptide" evidence="2">
    <location>
        <begin position="1"/>
        <end position="26"/>
    </location>
</feature>
<feature type="domain" description="Putative amidase" evidence="3">
    <location>
        <begin position="258"/>
        <end position="399"/>
    </location>
</feature>
<feature type="compositionally biased region" description="Low complexity" evidence="1">
    <location>
        <begin position="151"/>
        <end position="163"/>
    </location>
</feature>
<gene>
    <name evidence="4" type="ORF">CHCC16736_1662</name>
</gene>
<keyword evidence="2" id="KW-0732">Signal</keyword>
<evidence type="ECO:0000256" key="1">
    <source>
        <dbReference type="SAM" id="MobiDB-lite"/>
    </source>
</evidence>
<dbReference type="RefSeq" id="WP_044822368.1">
    <property type="nucleotide sequence ID" value="NZ_CAVNYF010000006.1"/>
</dbReference>
<feature type="region of interest" description="Disordered" evidence="1">
    <location>
        <begin position="145"/>
        <end position="165"/>
    </location>
</feature>
<reference evidence="4 5" key="1">
    <citation type="submission" date="2019-06" db="EMBL/GenBank/DDBJ databases">
        <title>Genome sequence analysis of &gt;100 Bacillus licheniformis strains suggests intrinsic resistance to this species.</title>
        <authorList>
            <person name="Wels M."/>
            <person name="Siezen R.J."/>
            <person name="Johansen E."/>
            <person name="Stuer-Lauridsen B."/>
            <person name="Bjerre K."/>
            <person name="Nielsen B.K.K."/>
        </authorList>
    </citation>
    <scope>NUCLEOTIDE SEQUENCE [LARGE SCALE GENOMIC DNA]</scope>
    <source>
        <strain evidence="4 5">BAC-16736</strain>
    </source>
</reference>
<dbReference type="EMBL" id="NILC01000014">
    <property type="protein sequence ID" value="TWL30628.1"/>
    <property type="molecule type" value="Genomic_DNA"/>
</dbReference>
<comment type="caution">
    <text evidence="4">The sequence shown here is derived from an EMBL/GenBank/DDBJ whole genome shotgun (WGS) entry which is preliminary data.</text>
</comment>
<evidence type="ECO:0000313" key="4">
    <source>
        <dbReference type="EMBL" id="TWL30628.1"/>
    </source>
</evidence>
<dbReference type="AlphaFoldDB" id="A0A415J4K1"/>